<dbReference type="EMBL" id="BLRX01000028">
    <property type="protein sequence ID" value="GFP24968.1"/>
    <property type="molecule type" value="Genomic_DNA"/>
</dbReference>
<dbReference type="EMBL" id="BLRY01000037">
    <property type="protein sequence ID" value="GFP27474.1"/>
    <property type="molecule type" value="Genomic_DNA"/>
</dbReference>
<evidence type="ECO:0000313" key="2">
    <source>
        <dbReference type="EMBL" id="GFP24968.1"/>
    </source>
</evidence>
<keyword evidence="6" id="KW-1185">Reference proteome</keyword>
<dbReference type="Proteomes" id="UP000580051">
    <property type="component" value="Unassembled WGS sequence"/>
</dbReference>
<evidence type="ECO:0000313" key="1">
    <source>
        <dbReference type="EMBL" id="GFP21580.1"/>
    </source>
</evidence>
<protein>
    <submittedName>
        <fullName evidence="2">Uncharacterized protein</fullName>
    </submittedName>
</protein>
<comment type="caution">
    <text evidence="2">The sequence shown here is derived from an EMBL/GenBank/DDBJ whole genome shotgun (WGS) entry which is preliminary data.</text>
</comment>
<evidence type="ECO:0000313" key="5">
    <source>
        <dbReference type="Proteomes" id="UP000580051"/>
    </source>
</evidence>
<proteinExistence type="predicted"/>
<organism evidence="2 4">
    <name type="scientific">Candidatus Hakubella thermalkaliphila</name>
    <dbReference type="NCBI Taxonomy" id="2754717"/>
    <lineage>
        <taxon>Bacteria</taxon>
        <taxon>Bacillati</taxon>
        <taxon>Actinomycetota</taxon>
        <taxon>Actinomycetota incertae sedis</taxon>
        <taxon>Candidatus Hakubellales</taxon>
        <taxon>Candidatus Hakubellaceae</taxon>
        <taxon>Candidatus Hakubella</taxon>
    </lineage>
</organism>
<name>A0A6V8NXI1_9ACTN</name>
<dbReference type="AlphaFoldDB" id="A0A6V8NXI1"/>
<dbReference type="RefSeq" id="WP_258187151.1">
    <property type="nucleotide sequence ID" value="NZ_BLRV01000064.1"/>
</dbReference>
<gene>
    <name evidence="1" type="ORF">HKBW3S06_00807</name>
    <name evidence="2" type="ORF">HKBW3S25_00406</name>
    <name evidence="3" type="ORF">HKBW3S33_00887</name>
</gene>
<sequence>MAGLSFSEGYGEVLSLHSGSQAVPWLLVRVIRPFYGFDQDTHGG</sequence>
<evidence type="ECO:0000313" key="4">
    <source>
        <dbReference type="Proteomes" id="UP000543224"/>
    </source>
</evidence>
<dbReference type="Proteomes" id="UP000591948">
    <property type="component" value="Unassembled WGS sequence"/>
</dbReference>
<evidence type="ECO:0000313" key="6">
    <source>
        <dbReference type="Proteomes" id="UP000591948"/>
    </source>
</evidence>
<reference evidence="4 5" key="1">
    <citation type="journal article" date="2020" name="Front. Microbiol.">
        <title>Single-cell genomics of novel Actinobacteria with the Wood-Ljungdahl pathway discovered in a serpentinizing system.</title>
        <authorList>
            <person name="Merino N."/>
            <person name="Kawai M."/>
            <person name="Boyd E.S."/>
            <person name="Colman D.R."/>
            <person name="McGlynn S.E."/>
            <person name="Nealson K.H."/>
            <person name="Kurokawa K."/>
            <person name="Hongoh Y."/>
        </authorList>
    </citation>
    <scope>NUCLEOTIDE SEQUENCE [LARGE SCALE GENOMIC DNA]</scope>
    <source>
        <strain evidence="1 5">S06</strain>
        <strain evidence="2 4">S25</strain>
        <strain evidence="3 6">S33</strain>
    </source>
</reference>
<dbReference type="Proteomes" id="UP000543224">
    <property type="component" value="Unassembled WGS sequence"/>
</dbReference>
<dbReference type="EMBL" id="BLRV01000064">
    <property type="protein sequence ID" value="GFP21580.1"/>
    <property type="molecule type" value="Genomic_DNA"/>
</dbReference>
<accession>A0A6V8NXI1</accession>
<evidence type="ECO:0000313" key="3">
    <source>
        <dbReference type="EMBL" id="GFP27474.1"/>
    </source>
</evidence>